<dbReference type="RefSeq" id="WP_262139005.1">
    <property type="nucleotide sequence ID" value="NZ_CP106879.1"/>
</dbReference>
<dbReference type="KEGG" id="cpoi:OE229_16925"/>
<dbReference type="AlphaFoldDB" id="A0A9Q9T351"/>
<gene>
    <name evidence="2" type="ORF">OE229_16925</name>
</gene>
<dbReference type="Proteomes" id="UP001062223">
    <property type="component" value="Chromosome"/>
</dbReference>
<sequence>MSNGSVERRIRRRSVHRSRSTAVAVALVVLALVAAWIGTEAVLSAIGRPPLVADPQTVVDTALRPDAAFVTVVEVVAGALVLLGVVLVVLALKPGRKHRSVVEHERGAVVIDTRIVASTAANAAGMAAGVPEGNASATATARGRTTEVRIVPVTGVPVDEASVRAAVVERLSGLDERFGRRVRVRVEEKGTLA</sequence>
<dbReference type="EMBL" id="CP106879">
    <property type="protein sequence ID" value="UYC80768.1"/>
    <property type="molecule type" value="Genomic_DNA"/>
</dbReference>
<evidence type="ECO:0000313" key="2">
    <source>
        <dbReference type="EMBL" id="UYC80768.1"/>
    </source>
</evidence>
<accession>A0A9Q9T351</accession>
<keyword evidence="1" id="KW-0812">Transmembrane</keyword>
<keyword evidence="1" id="KW-1133">Transmembrane helix</keyword>
<keyword evidence="1" id="KW-0472">Membrane</keyword>
<feature type="transmembrane region" description="Helical" evidence="1">
    <location>
        <begin position="21"/>
        <end position="47"/>
    </location>
</feature>
<proteinExistence type="predicted"/>
<evidence type="ECO:0000256" key="1">
    <source>
        <dbReference type="SAM" id="Phobius"/>
    </source>
</evidence>
<evidence type="ECO:0000313" key="3">
    <source>
        <dbReference type="Proteomes" id="UP001062223"/>
    </source>
</evidence>
<protein>
    <submittedName>
        <fullName evidence="2">DUF6286 domain-containing protein</fullName>
    </submittedName>
</protein>
<reference evidence="2" key="1">
    <citation type="submission" date="2022-09" db="EMBL/GenBank/DDBJ databases">
        <title>Taxonomy of Curtobacterium flaccumfaciens.</title>
        <authorList>
            <person name="Osdaghi E."/>
            <person name="Taghavi S.M."/>
            <person name="Hamidizade M."/>
            <person name="Abachi H."/>
            <person name="Fazliarab A."/>
            <person name="Baeyen S."/>
            <person name="Portier P."/>
            <person name="Van Vaerenbergh J."/>
            <person name="Jacques M.-A."/>
        </authorList>
    </citation>
    <scope>NUCLEOTIDE SEQUENCE</scope>
    <source>
        <strain evidence="2">AGQB46</strain>
    </source>
</reference>
<name>A0A9Q9T351_9MICO</name>
<feature type="transmembrane region" description="Helical" evidence="1">
    <location>
        <begin position="67"/>
        <end position="92"/>
    </location>
</feature>
<organism evidence="2 3">
    <name type="scientific">Curtobacterium poinsettiae</name>
    <dbReference type="NCBI Taxonomy" id="159612"/>
    <lineage>
        <taxon>Bacteria</taxon>
        <taxon>Bacillati</taxon>
        <taxon>Actinomycetota</taxon>
        <taxon>Actinomycetes</taxon>
        <taxon>Micrococcales</taxon>
        <taxon>Microbacteriaceae</taxon>
        <taxon>Curtobacterium</taxon>
    </lineage>
</organism>